<dbReference type="Proteomes" id="UP000183995">
    <property type="component" value="Unassembled WGS sequence"/>
</dbReference>
<gene>
    <name evidence="1" type="ORF">SAMN02745823_02378</name>
</gene>
<evidence type="ECO:0000313" key="1">
    <source>
        <dbReference type="EMBL" id="SHI09771.1"/>
    </source>
</evidence>
<dbReference type="AlphaFoldDB" id="A0A1M5YCG6"/>
<dbReference type="STRING" id="1123282.SAMN02745823_02378"/>
<sequence length="56" mass="6329">MTTEGKIRLLVSKSFAYKAGFKRAVLSGDTVTAEKWREGYHVIKEKIDELKEELAG</sequence>
<name>A0A1M5YCG6_9FIRM</name>
<evidence type="ECO:0000313" key="2">
    <source>
        <dbReference type="Proteomes" id="UP000183995"/>
    </source>
</evidence>
<keyword evidence="2" id="KW-1185">Reference proteome</keyword>
<organism evidence="1 2">
    <name type="scientific">Sporobacter termitidis DSM 10068</name>
    <dbReference type="NCBI Taxonomy" id="1123282"/>
    <lineage>
        <taxon>Bacteria</taxon>
        <taxon>Bacillati</taxon>
        <taxon>Bacillota</taxon>
        <taxon>Clostridia</taxon>
        <taxon>Eubacteriales</taxon>
        <taxon>Oscillospiraceae</taxon>
        <taxon>Sporobacter</taxon>
    </lineage>
</organism>
<dbReference type="EMBL" id="FQXV01000008">
    <property type="protein sequence ID" value="SHI09771.1"/>
    <property type="molecule type" value="Genomic_DNA"/>
</dbReference>
<protein>
    <submittedName>
        <fullName evidence="1">Uncharacterized protein</fullName>
    </submittedName>
</protein>
<dbReference type="RefSeq" id="WP_159435398.1">
    <property type="nucleotide sequence ID" value="NZ_FQXV01000008.1"/>
</dbReference>
<reference evidence="1 2" key="1">
    <citation type="submission" date="2016-11" db="EMBL/GenBank/DDBJ databases">
        <authorList>
            <person name="Jaros S."/>
            <person name="Januszkiewicz K."/>
            <person name="Wedrychowicz H."/>
        </authorList>
    </citation>
    <scope>NUCLEOTIDE SEQUENCE [LARGE SCALE GENOMIC DNA]</scope>
    <source>
        <strain evidence="1 2">DSM 10068</strain>
    </source>
</reference>
<accession>A0A1M5YCG6</accession>
<proteinExistence type="predicted"/>